<evidence type="ECO:0000256" key="5">
    <source>
        <dbReference type="ARBA" id="ARBA00022833"/>
    </source>
</evidence>
<dbReference type="STRING" id="314256.OG2516_17860"/>
<dbReference type="PANTHER" id="PTHR42978">
    <property type="entry name" value="QUORUM-QUENCHING LACTONASE YTNP-RELATED-RELATED"/>
    <property type="match status" value="1"/>
</dbReference>
<dbReference type="OrthoDB" id="9773738at2"/>
<evidence type="ECO:0000313" key="7">
    <source>
        <dbReference type="EMBL" id="EAR51319.1"/>
    </source>
</evidence>
<dbReference type="SMART" id="SM00849">
    <property type="entry name" value="Lactamase_B"/>
    <property type="match status" value="1"/>
</dbReference>
<dbReference type="SUPFAM" id="SSF56281">
    <property type="entry name" value="Metallo-hydrolase/oxidoreductase"/>
    <property type="match status" value="1"/>
</dbReference>
<dbReference type="Gene3D" id="3.60.15.10">
    <property type="entry name" value="Ribonuclease Z/Hydroxyacylglutathione hydrolase-like"/>
    <property type="match status" value="1"/>
</dbReference>
<comment type="similarity">
    <text evidence="2">Belongs to the metallo-beta-lactamase superfamily.</text>
</comment>
<comment type="caution">
    <text evidence="7">The sequence shown here is derived from an EMBL/GenBank/DDBJ whole genome shotgun (WGS) entry which is preliminary data.</text>
</comment>
<dbReference type="GO" id="GO:0046872">
    <property type="term" value="F:metal ion binding"/>
    <property type="evidence" value="ECO:0007669"/>
    <property type="project" value="UniProtKB-KW"/>
</dbReference>
<evidence type="ECO:0000256" key="3">
    <source>
        <dbReference type="ARBA" id="ARBA00022723"/>
    </source>
</evidence>
<keyword evidence="8" id="KW-1185">Reference proteome</keyword>
<evidence type="ECO:0000256" key="1">
    <source>
        <dbReference type="ARBA" id="ARBA00001947"/>
    </source>
</evidence>
<protein>
    <recommendedName>
        <fullName evidence="6">Metallo-beta-lactamase domain-containing protein</fullName>
    </recommendedName>
</protein>
<dbReference type="InterPro" id="IPR036866">
    <property type="entry name" value="RibonucZ/Hydroxyglut_hydro"/>
</dbReference>
<accession>Q2CF08</accession>
<dbReference type="InterPro" id="IPR051013">
    <property type="entry name" value="MBL_superfamily_lactonases"/>
</dbReference>
<gene>
    <name evidence="7" type="ORF">OG2516_17860</name>
</gene>
<evidence type="ECO:0000259" key="6">
    <source>
        <dbReference type="SMART" id="SM00849"/>
    </source>
</evidence>
<name>Q2CF08_OCEGH</name>
<evidence type="ECO:0000313" key="8">
    <source>
        <dbReference type="Proteomes" id="UP000003635"/>
    </source>
</evidence>
<feature type="domain" description="Metallo-beta-lactamase" evidence="6">
    <location>
        <begin position="38"/>
        <end position="238"/>
    </location>
</feature>
<keyword evidence="3" id="KW-0479">Metal-binding</keyword>
<evidence type="ECO:0000256" key="4">
    <source>
        <dbReference type="ARBA" id="ARBA00022801"/>
    </source>
</evidence>
<dbReference type="PANTHER" id="PTHR42978:SF7">
    <property type="entry name" value="METALLO-HYDROLASE RV2300C-RELATED"/>
    <property type="match status" value="1"/>
</dbReference>
<sequence>MGHDTWEVYALRYAQRADRVRADSFLFDEDAAAPHPIDYFLWVIRNETRTIVVDTGYDRAEAERRARPILRDPGECLADMGIDADGVDTVIITHLHYDHAGALDRFPAARFHLQSAEMAYATGPCMCEGALNHPFTAQHVCQMVAHVYSGRVVFHDGDGEVAPGVEVFAAAGHSLGLQAVRVKTEAGWLVLASDASHFYENFAARKIFPIVADPPALLRSYDRLAARASSRGMIVPGHDPKVCDLFPRTAGTREGAAVYRLDKGAGGALADYLDGLAG</sequence>
<organism evidence="7 8">
    <name type="scientific">Oceanicola granulosus (strain ATCC BAA-861 / DSM 15982 / KCTC 12143 / HTCC2516)</name>
    <dbReference type="NCBI Taxonomy" id="314256"/>
    <lineage>
        <taxon>Bacteria</taxon>
        <taxon>Pseudomonadati</taxon>
        <taxon>Pseudomonadota</taxon>
        <taxon>Alphaproteobacteria</taxon>
        <taxon>Rhodobacterales</taxon>
        <taxon>Roseobacteraceae</taxon>
        <taxon>Oceanicola</taxon>
    </lineage>
</organism>
<dbReference type="GO" id="GO:0016787">
    <property type="term" value="F:hydrolase activity"/>
    <property type="evidence" value="ECO:0007669"/>
    <property type="project" value="UniProtKB-KW"/>
</dbReference>
<dbReference type="AlphaFoldDB" id="Q2CF08"/>
<comment type="cofactor">
    <cofactor evidence="1">
        <name>Zn(2+)</name>
        <dbReference type="ChEBI" id="CHEBI:29105"/>
    </cofactor>
</comment>
<keyword evidence="4" id="KW-0378">Hydrolase</keyword>
<dbReference type="RefSeq" id="WP_007256849.1">
    <property type="nucleotide sequence ID" value="NZ_CH724109.1"/>
</dbReference>
<dbReference type="InterPro" id="IPR001279">
    <property type="entry name" value="Metallo-B-lactamas"/>
</dbReference>
<evidence type="ECO:0000256" key="2">
    <source>
        <dbReference type="ARBA" id="ARBA00007749"/>
    </source>
</evidence>
<proteinExistence type="inferred from homology"/>
<keyword evidence="5" id="KW-0862">Zinc</keyword>
<dbReference type="CDD" id="cd07729">
    <property type="entry name" value="AHL_lactonase_MBL-fold"/>
    <property type="match status" value="1"/>
</dbReference>
<reference evidence="7 8" key="1">
    <citation type="journal article" date="2010" name="J. Bacteriol.">
        <title>Genome sequences of Oceanicola granulosus HTCC2516(T) and Oceanicola batsensis HTCC2597(TDelta).</title>
        <authorList>
            <person name="Thrash J.C."/>
            <person name="Cho J.C."/>
            <person name="Vergin K.L."/>
            <person name="Giovannoni S.J."/>
        </authorList>
    </citation>
    <scope>NUCLEOTIDE SEQUENCE [LARGE SCALE GENOMIC DNA]</scope>
    <source>
        <strain evidence="8">ATCC BAA-861 / DSM 15982 / KCTC 12143 / HTCC2516</strain>
    </source>
</reference>
<dbReference type="HOGENOM" id="CLU_030571_3_3_5"/>
<dbReference type="Pfam" id="PF00753">
    <property type="entry name" value="Lactamase_B"/>
    <property type="match status" value="1"/>
</dbReference>
<dbReference type="EMBL" id="AAOT01000014">
    <property type="protein sequence ID" value="EAR51319.1"/>
    <property type="molecule type" value="Genomic_DNA"/>
</dbReference>
<dbReference type="Proteomes" id="UP000003635">
    <property type="component" value="Unassembled WGS sequence"/>
</dbReference>
<dbReference type="eggNOG" id="COG0491">
    <property type="taxonomic scope" value="Bacteria"/>
</dbReference>